<keyword evidence="3" id="KW-0813">Transport</keyword>
<dbReference type="Proteomes" id="UP000320762">
    <property type="component" value="Unassembled WGS sequence"/>
</dbReference>
<organism evidence="10 11">
    <name type="scientific">Schizophyllum amplum</name>
    <dbReference type="NCBI Taxonomy" id="97359"/>
    <lineage>
        <taxon>Eukaryota</taxon>
        <taxon>Fungi</taxon>
        <taxon>Dikarya</taxon>
        <taxon>Basidiomycota</taxon>
        <taxon>Agaricomycotina</taxon>
        <taxon>Agaricomycetes</taxon>
        <taxon>Agaricomycetidae</taxon>
        <taxon>Agaricales</taxon>
        <taxon>Schizophyllaceae</taxon>
        <taxon>Schizophyllum</taxon>
    </lineage>
</organism>
<evidence type="ECO:0000256" key="8">
    <source>
        <dbReference type="SAM" id="Phobius"/>
    </source>
</evidence>
<feature type="transmembrane region" description="Helical" evidence="8">
    <location>
        <begin position="449"/>
        <end position="469"/>
    </location>
</feature>
<keyword evidence="11" id="KW-1185">Reference proteome</keyword>
<evidence type="ECO:0000256" key="1">
    <source>
        <dbReference type="ARBA" id="ARBA00004141"/>
    </source>
</evidence>
<dbReference type="PANTHER" id="PTHR48022:SF64">
    <property type="entry name" value="MAJOR FACILITATOR SUPERFAMILY (MFS) PROFILE DOMAIN-CONTAINING PROTEIN"/>
    <property type="match status" value="1"/>
</dbReference>
<dbReference type="AlphaFoldDB" id="A0A550CZM4"/>
<dbReference type="InterPro" id="IPR036259">
    <property type="entry name" value="MFS_trans_sf"/>
</dbReference>
<evidence type="ECO:0000313" key="10">
    <source>
        <dbReference type="EMBL" id="TRM70239.1"/>
    </source>
</evidence>
<name>A0A550CZM4_9AGAR</name>
<proteinExistence type="inferred from homology"/>
<evidence type="ECO:0000259" key="9">
    <source>
        <dbReference type="PROSITE" id="PS50850"/>
    </source>
</evidence>
<feature type="compositionally biased region" description="Polar residues" evidence="7">
    <location>
        <begin position="544"/>
        <end position="554"/>
    </location>
</feature>
<protein>
    <recommendedName>
        <fullName evidence="9">Major facilitator superfamily (MFS) profile domain-containing protein</fullName>
    </recommendedName>
</protein>
<dbReference type="EMBL" id="VDMD01000001">
    <property type="protein sequence ID" value="TRM70239.1"/>
    <property type="molecule type" value="Genomic_DNA"/>
</dbReference>
<feature type="transmembrane region" description="Helical" evidence="8">
    <location>
        <begin position="163"/>
        <end position="183"/>
    </location>
</feature>
<dbReference type="SUPFAM" id="SSF103473">
    <property type="entry name" value="MFS general substrate transporter"/>
    <property type="match status" value="1"/>
</dbReference>
<feature type="domain" description="Major facilitator superfamily (MFS) profile" evidence="9">
    <location>
        <begin position="31"/>
        <end position="472"/>
    </location>
</feature>
<dbReference type="InterPro" id="IPR050360">
    <property type="entry name" value="MFS_Sugar_Transporters"/>
</dbReference>
<feature type="transmembrane region" description="Helical" evidence="8">
    <location>
        <begin position="321"/>
        <end position="344"/>
    </location>
</feature>
<comment type="caution">
    <text evidence="10">The sequence shown here is derived from an EMBL/GenBank/DDBJ whole genome shotgun (WGS) entry which is preliminary data.</text>
</comment>
<evidence type="ECO:0000256" key="2">
    <source>
        <dbReference type="ARBA" id="ARBA00010992"/>
    </source>
</evidence>
<feature type="transmembrane region" description="Helical" evidence="8">
    <location>
        <begin position="351"/>
        <end position="374"/>
    </location>
</feature>
<dbReference type="Gene3D" id="1.20.1250.20">
    <property type="entry name" value="MFS general substrate transporter like domains"/>
    <property type="match status" value="1"/>
</dbReference>
<feature type="transmembrane region" description="Helical" evidence="8">
    <location>
        <begin position="131"/>
        <end position="151"/>
    </location>
</feature>
<keyword evidence="6 8" id="KW-0472">Membrane</keyword>
<dbReference type="OrthoDB" id="6133115at2759"/>
<keyword evidence="5 8" id="KW-1133">Transmembrane helix</keyword>
<reference evidence="10 11" key="1">
    <citation type="journal article" date="2019" name="New Phytol.">
        <title>Comparative genomics reveals unique wood-decay strategies and fruiting body development in the Schizophyllaceae.</title>
        <authorList>
            <person name="Almasi E."/>
            <person name="Sahu N."/>
            <person name="Krizsan K."/>
            <person name="Balint B."/>
            <person name="Kovacs G.M."/>
            <person name="Kiss B."/>
            <person name="Cseklye J."/>
            <person name="Drula E."/>
            <person name="Henrissat B."/>
            <person name="Nagy I."/>
            <person name="Chovatia M."/>
            <person name="Adam C."/>
            <person name="LaButti K."/>
            <person name="Lipzen A."/>
            <person name="Riley R."/>
            <person name="Grigoriev I.V."/>
            <person name="Nagy L.G."/>
        </authorList>
    </citation>
    <scope>NUCLEOTIDE SEQUENCE [LARGE SCALE GENOMIC DNA]</scope>
    <source>
        <strain evidence="10 11">NL-1724</strain>
    </source>
</reference>
<gene>
    <name evidence="10" type="ORF">BD626DRAFT_391152</name>
</gene>
<dbReference type="FunFam" id="1.20.1250.20:FF:000134">
    <property type="entry name" value="MFS sugar transporter protein"/>
    <property type="match status" value="1"/>
</dbReference>
<dbReference type="GO" id="GO:0016020">
    <property type="term" value="C:membrane"/>
    <property type="evidence" value="ECO:0007669"/>
    <property type="project" value="UniProtKB-SubCell"/>
</dbReference>
<comment type="similarity">
    <text evidence="2">Belongs to the major facilitator superfamily. Sugar transporter (TC 2.A.1.1) family.</text>
</comment>
<feature type="transmembrane region" description="Helical" evidence="8">
    <location>
        <begin position="386"/>
        <end position="408"/>
    </location>
</feature>
<dbReference type="STRING" id="97359.A0A550CZM4"/>
<feature type="transmembrane region" description="Helical" evidence="8">
    <location>
        <begin position="101"/>
        <end position="125"/>
    </location>
</feature>
<dbReference type="Pfam" id="PF00083">
    <property type="entry name" value="Sugar_tr"/>
    <property type="match status" value="1"/>
</dbReference>
<keyword evidence="4 8" id="KW-0812">Transmembrane</keyword>
<evidence type="ECO:0000256" key="7">
    <source>
        <dbReference type="SAM" id="MobiDB-lite"/>
    </source>
</evidence>
<feature type="transmembrane region" description="Helical" evidence="8">
    <location>
        <begin position="282"/>
        <end position="301"/>
    </location>
</feature>
<evidence type="ECO:0000313" key="11">
    <source>
        <dbReference type="Proteomes" id="UP000320762"/>
    </source>
</evidence>
<evidence type="ECO:0000256" key="3">
    <source>
        <dbReference type="ARBA" id="ARBA00022448"/>
    </source>
</evidence>
<dbReference type="PANTHER" id="PTHR48022">
    <property type="entry name" value="PLASTIDIC GLUCOSE TRANSPORTER 4"/>
    <property type="match status" value="1"/>
</dbReference>
<dbReference type="InterPro" id="IPR020846">
    <property type="entry name" value="MFS_dom"/>
</dbReference>
<accession>A0A550CZM4</accession>
<dbReference type="PROSITE" id="PS50850">
    <property type="entry name" value="MFS"/>
    <property type="match status" value="1"/>
</dbReference>
<feature type="region of interest" description="Disordered" evidence="7">
    <location>
        <begin position="540"/>
        <end position="563"/>
    </location>
</feature>
<dbReference type="GO" id="GO:0005351">
    <property type="term" value="F:carbohydrate:proton symporter activity"/>
    <property type="evidence" value="ECO:0007669"/>
    <property type="project" value="TreeGrafter"/>
</dbReference>
<feature type="transmembrane region" description="Helical" evidence="8">
    <location>
        <begin position="189"/>
        <end position="210"/>
    </location>
</feature>
<feature type="transmembrane region" description="Helical" evidence="8">
    <location>
        <begin position="420"/>
        <end position="437"/>
    </location>
</feature>
<comment type="subcellular location">
    <subcellularLocation>
        <location evidence="1">Membrane</location>
        <topology evidence="1">Multi-pass membrane protein</topology>
    </subcellularLocation>
</comment>
<evidence type="ECO:0000256" key="6">
    <source>
        <dbReference type="ARBA" id="ARBA00023136"/>
    </source>
</evidence>
<evidence type="ECO:0000256" key="5">
    <source>
        <dbReference type="ARBA" id="ARBA00022989"/>
    </source>
</evidence>
<dbReference type="InterPro" id="IPR005828">
    <property type="entry name" value="MFS_sugar_transport-like"/>
</dbReference>
<evidence type="ECO:0000256" key="4">
    <source>
        <dbReference type="ARBA" id="ARBA00022692"/>
    </source>
</evidence>
<sequence>MGAGPAVATSGADFSHLIDSSQPWYKNTSAWLVSGLVTSATNGYDGPMMNGLQSLEQWNADFGYPAGNELGLLNAIQGIGGLCAYPFSPYVTDGLGRRTGIIVGVILMIIATALQTASSSLAMFIGARCLIGFGSTFAAAAAPLLITEIAFPTQRAQATSLYNSLWFLGSIIAAWTTFGTFHIPNSWSWRIPSALQGLPSVLQILLIWFVPESPRWLMSKGRDEQAMHVLAYYHASGDKQAPLVQYEYDEIKTAIVRDAEISKNTGWSTLLATPGNRRRMRIIVALGFFSQWSGNGLMYQAERFVDLNKVFNAIGITDPTMQLMINGFLNIWNFFFAVTAGLLCDKVGRRPLFLASTIGMTIFWTGQTVCFGIYSETGSVAAGHAVVAMICQSSAIIAFTPLVVSYTVEILPFHLRAKGFTVFALSTSISSIFNQYVNPIALEGMGWKYYIFYVVWLIFESFFMYFFLLETKGVRISCFINHNRIALTICLTPLAHPRGDCSVRPFFACVWTKLMTCDRLFDGEDKMGAPVVSLAVPEYDDGSNAPSARTSATFSPDDANSDKAKFDTVSLDEKGTSSSTKDLHLV</sequence>